<feature type="signal peptide" evidence="1">
    <location>
        <begin position="1"/>
        <end position="28"/>
    </location>
</feature>
<feature type="chain" id="PRO_5043517428" description="NtA domain-containing protein" evidence="1">
    <location>
        <begin position="29"/>
        <end position="220"/>
    </location>
</feature>
<organism evidence="2 3">
    <name type="scientific">Plakobranchus ocellatus</name>
    <dbReference type="NCBI Taxonomy" id="259542"/>
    <lineage>
        <taxon>Eukaryota</taxon>
        <taxon>Metazoa</taxon>
        <taxon>Spiralia</taxon>
        <taxon>Lophotrochozoa</taxon>
        <taxon>Mollusca</taxon>
        <taxon>Gastropoda</taxon>
        <taxon>Heterobranchia</taxon>
        <taxon>Euthyneura</taxon>
        <taxon>Panpulmonata</taxon>
        <taxon>Sacoglossa</taxon>
        <taxon>Placobranchoidea</taxon>
        <taxon>Plakobranchidae</taxon>
        <taxon>Plakobranchus</taxon>
    </lineage>
</organism>
<evidence type="ECO:0000313" key="3">
    <source>
        <dbReference type="Proteomes" id="UP000735302"/>
    </source>
</evidence>
<evidence type="ECO:0000313" key="2">
    <source>
        <dbReference type="EMBL" id="GFO06873.1"/>
    </source>
</evidence>
<gene>
    <name evidence="2" type="ORF">PoB_003337800</name>
</gene>
<sequence length="220" mass="25965">MGLLSPKFLCTVVLFIILMHIETKQVHATDVTDEAPEIPENSIVRIFSVIRRYKGTFARFVILFEKIADDLKLYFCLLKGKTVEYVDIGSKYRRWSNTSETLRVLRRPRNGIYKAVIDVFGDNMKRDKLLFVTESGEKDIYTATLLLNYRNYPEEYRYIIHIEEMFWGHEDEIVYNSGEDTFVKLLSPIYGSVISHFNSLLLRNNDWIFDKKFTSHLYFS</sequence>
<dbReference type="Proteomes" id="UP000735302">
    <property type="component" value="Unassembled WGS sequence"/>
</dbReference>
<accession>A0AAV4AJC7</accession>
<comment type="caution">
    <text evidence="2">The sequence shown here is derived from an EMBL/GenBank/DDBJ whole genome shotgun (WGS) entry which is preliminary data.</text>
</comment>
<evidence type="ECO:0000256" key="1">
    <source>
        <dbReference type="SAM" id="SignalP"/>
    </source>
</evidence>
<name>A0AAV4AJC7_9GAST</name>
<keyword evidence="1" id="KW-0732">Signal</keyword>
<proteinExistence type="predicted"/>
<protein>
    <recommendedName>
        <fullName evidence="4">NtA domain-containing protein</fullName>
    </recommendedName>
</protein>
<reference evidence="2 3" key="1">
    <citation type="journal article" date="2021" name="Elife">
        <title>Chloroplast acquisition without the gene transfer in kleptoplastic sea slugs, Plakobranchus ocellatus.</title>
        <authorList>
            <person name="Maeda T."/>
            <person name="Takahashi S."/>
            <person name="Yoshida T."/>
            <person name="Shimamura S."/>
            <person name="Takaki Y."/>
            <person name="Nagai Y."/>
            <person name="Toyoda A."/>
            <person name="Suzuki Y."/>
            <person name="Arimoto A."/>
            <person name="Ishii H."/>
            <person name="Satoh N."/>
            <person name="Nishiyama T."/>
            <person name="Hasebe M."/>
            <person name="Maruyama T."/>
            <person name="Minagawa J."/>
            <person name="Obokata J."/>
            <person name="Shigenobu S."/>
        </authorList>
    </citation>
    <scope>NUCLEOTIDE SEQUENCE [LARGE SCALE GENOMIC DNA]</scope>
</reference>
<dbReference type="AlphaFoldDB" id="A0AAV4AJC7"/>
<dbReference type="EMBL" id="BLXT01003813">
    <property type="protein sequence ID" value="GFO06873.1"/>
    <property type="molecule type" value="Genomic_DNA"/>
</dbReference>
<evidence type="ECO:0008006" key="4">
    <source>
        <dbReference type="Google" id="ProtNLM"/>
    </source>
</evidence>
<keyword evidence="3" id="KW-1185">Reference proteome</keyword>